<keyword evidence="3" id="KW-0540">Nuclease</keyword>
<protein>
    <recommendedName>
        <fullName evidence="6">Exodeoxyribonuclease VII small subunit</fullName>
        <ecNumber evidence="6">3.1.11.6</ecNumber>
    </recommendedName>
</protein>
<dbReference type="Gene3D" id="1.10.287.1040">
    <property type="entry name" value="Exonuclease VII, small subunit"/>
    <property type="match status" value="1"/>
</dbReference>
<evidence type="ECO:0000256" key="5">
    <source>
        <dbReference type="ARBA" id="ARBA00022839"/>
    </source>
</evidence>
<evidence type="ECO:0000256" key="2">
    <source>
        <dbReference type="ARBA" id="ARBA00022490"/>
    </source>
</evidence>
<keyword evidence="4" id="KW-0378">Hydrolase</keyword>
<accession>A0A2U8BSU8</accession>
<keyword evidence="2" id="KW-0963">Cytoplasm</keyword>
<dbReference type="InterPro" id="IPR003761">
    <property type="entry name" value="Exonuc_VII_S"/>
</dbReference>
<organism evidence="7 8">
    <name type="scientific">Candidatus Fokinia solitaria</name>
    <dbReference type="NCBI Taxonomy" id="1802984"/>
    <lineage>
        <taxon>Bacteria</taxon>
        <taxon>Pseudomonadati</taxon>
        <taxon>Pseudomonadota</taxon>
        <taxon>Alphaproteobacteria</taxon>
        <taxon>Rickettsiales</taxon>
        <taxon>Candidatus Midichloriaceae</taxon>
        <taxon>Candidatus Fokinia</taxon>
    </lineage>
</organism>
<dbReference type="AlphaFoldDB" id="A0A2U8BSU8"/>
<evidence type="ECO:0000256" key="6">
    <source>
        <dbReference type="NCBIfam" id="TIGR01280"/>
    </source>
</evidence>
<dbReference type="Proteomes" id="UP000244519">
    <property type="component" value="Chromosome"/>
</dbReference>
<keyword evidence="5" id="KW-0269">Exonuclease</keyword>
<dbReference type="NCBIfam" id="TIGR01280">
    <property type="entry name" value="xseB"/>
    <property type="match status" value="1"/>
</dbReference>
<proteinExistence type="inferred from homology"/>
<dbReference type="RefSeq" id="WP_108673364.1">
    <property type="nucleotide sequence ID" value="NZ_CP025989.1"/>
</dbReference>
<name>A0A2U8BSU8_9RICK</name>
<comment type="similarity">
    <text evidence="1">Belongs to the XseB family.</text>
</comment>
<sequence length="160" mass="18432">MNEKDTLLKFQNNLQELSDLTKELDKEGTPLSRIIELYEKGTKLCNECYILFESAKKIVETLQNAQQVDITSETKAFSFEKAYKKIEEISQESTDKLGEAFEKARMVRELKAHCDNLLSAMKVKILEIKSDDGSTTVKKSDLQDKYLQNYSNDTDNEYPL</sequence>
<evidence type="ECO:0000256" key="3">
    <source>
        <dbReference type="ARBA" id="ARBA00022722"/>
    </source>
</evidence>
<dbReference type="OrthoDB" id="9808145at2"/>
<evidence type="ECO:0000313" key="8">
    <source>
        <dbReference type="Proteomes" id="UP000244519"/>
    </source>
</evidence>
<dbReference type="SUPFAM" id="SSF116842">
    <property type="entry name" value="XseB-like"/>
    <property type="match status" value="1"/>
</dbReference>
<evidence type="ECO:0000256" key="4">
    <source>
        <dbReference type="ARBA" id="ARBA00022801"/>
    </source>
</evidence>
<dbReference type="GO" id="GO:0008855">
    <property type="term" value="F:exodeoxyribonuclease VII activity"/>
    <property type="evidence" value="ECO:0007669"/>
    <property type="project" value="UniProtKB-UniRule"/>
</dbReference>
<evidence type="ECO:0000313" key="7">
    <source>
        <dbReference type="EMBL" id="AWD33350.1"/>
    </source>
</evidence>
<dbReference type="GO" id="GO:0009318">
    <property type="term" value="C:exodeoxyribonuclease VII complex"/>
    <property type="evidence" value="ECO:0007669"/>
    <property type="project" value="UniProtKB-UniRule"/>
</dbReference>
<keyword evidence="8" id="KW-1185">Reference proteome</keyword>
<reference evidence="7 8" key="1">
    <citation type="journal article" date="2018" name="Genome Biol. Evol.">
        <title>The Genome Sequence of "Candidatus Fokinia solitaria": Insights on Reductive Evolution in Rickettsiales.</title>
        <authorList>
            <person name="Floriano A.M."/>
            <person name="Castelli M."/>
            <person name="Krenek S."/>
            <person name="Berendonk T.U."/>
            <person name="Bazzocchi C."/>
            <person name="Petroni G."/>
            <person name="Sassera D."/>
        </authorList>
    </citation>
    <scope>NUCLEOTIDE SEQUENCE [LARGE SCALE GENOMIC DNA]</scope>
    <source>
        <strain evidence="7">Rio ETE_ALG 3VII</strain>
    </source>
</reference>
<dbReference type="GO" id="GO:0006308">
    <property type="term" value="P:DNA catabolic process"/>
    <property type="evidence" value="ECO:0007669"/>
    <property type="project" value="UniProtKB-UniRule"/>
</dbReference>
<gene>
    <name evidence="7" type="ORF">Fsol_00562</name>
</gene>
<dbReference type="EMBL" id="CP025989">
    <property type="protein sequence ID" value="AWD33350.1"/>
    <property type="molecule type" value="Genomic_DNA"/>
</dbReference>
<dbReference type="Pfam" id="PF02609">
    <property type="entry name" value="Exonuc_VII_S"/>
    <property type="match status" value="1"/>
</dbReference>
<dbReference type="KEGG" id="fso:Fsol_00562"/>
<dbReference type="InterPro" id="IPR037004">
    <property type="entry name" value="Exonuc_VII_ssu_sf"/>
</dbReference>
<dbReference type="EC" id="3.1.11.6" evidence="6"/>
<evidence type="ECO:0000256" key="1">
    <source>
        <dbReference type="ARBA" id="ARBA00009998"/>
    </source>
</evidence>